<reference evidence="2 5" key="2">
    <citation type="submission" date="2016-11" db="EMBL/GenBank/DDBJ databases">
        <title>Genomic analysis of Caldithrix abyssi and proposal of a novel bacterial phylum Caldithrichaeota.</title>
        <authorList>
            <person name="Kublanov I."/>
            <person name="Sigalova O."/>
            <person name="Gavrilov S."/>
            <person name="Lebedinsky A."/>
            <person name="Ivanova N."/>
            <person name="Daum C."/>
            <person name="Reddy T."/>
            <person name="Klenk H.P."/>
            <person name="Goker M."/>
            <person name="Reva O."/>
            <person name="Miroshnichenko M."/>
            <person name="Kyprides N."/>
            <person name="Woyke T."/>
            <person name="Gelfand M."/>
        </authorList>
    </citation>
    <scope>NUCLEOTIDE SEQUENCE [LARGE SCALE GENOMIC DNA]</scope>
    <source>
        <strain evidence="2 5">LF13</strain>
    </source>
</reference>
<dbReference type="EMBL" id="CM001402">
    <property type="protein sequence ID" value="EHO41168.1"/>
    <property type="molecule type" value="Genomic_DNA"/>
</dbReference>
<dbReference type="eggNOG" id="COG1633">
    <property type="taxonomic scope" value="Bacteria"/>
</dbReference>
<dbReference type="RefSeq" id="WP_006928238.1">
    <property type="nucleotide sequence ID" value="NZ_CM001402.1"/>
</dbReference>
<evidence type="ECO:0000313" key="4">
    <source>
        <dbReference type="Proteomes" id="UP000004671"/>
    </source>
</evidence>
<evidence type="ECO:0000259" key="1">
    <source>
        <dbReference type="Pfam" id="PF02915"/>
    </source>
</evidence>
<dbReference type="OrthoDB" id="271558at2"/>
<dbReference type="PANTHER" id="PTHR33531">
    <property type="entry name" value="RUBRERYTHRIN SUBFAMILY"/>
    <property type="match status" value="1"/>
</dbReference>
<organism evidence="3 4">
    <name type="scientific">Caldithrix abyssi DSM 13497</name>
    <dbReference type="NCBI Taxonomy" id="880073"/>
    <lineage>
        <taxon>Bacteria</taxon>
        <taxon>Pseudomonadati</taxon>
        <taxon>Calditrichota</taxon>
        <taxon>Calditrichia</taxon>
        <taxon>Calditrichales</taxon>
        <taxon>Calditrichaceae</taxon>
        <taxon>Caldithrix</taxon>
    </lineage>
</organism>
<dbReference type="Pfam" id="PF02915">
    <property type="entry name" value="Rubrerythrin"/>
    <property type="match status" value="1"/>
</dbReference>
<dbReference type="InterPro" id="IPR003251">
    <property type="entry name" value="Rr_diiron-bd_dom"/>
</dbReference>
<sequence>MSEFPKTLEEILKKSIQLEEEGFKFYNESAQKIKNSVGKRMLERLANDEKNHVARFKQLYEAVTNNSVDQVKFSEREPTTFEMIFNRLKDQLEGAVEELGEKGVDDQEIIEMAMDLENTTRFFYKEAAQKAKDEKIKNFYELLAKEEDAHYEVLQKALQFLEDPSLFFGMGDSRL</sequence>
<keyword evidence="4" id="KW-1185">Reference proteome</keyword>
<dbReference type="AlphaFoldDB" id="H1XQM2"/>
<evidence type="ECO:0000313" key="2">
    <source>
        <dbReference type="EMBL" id="APF17014.1"/>
    </source>
</evidence>
<dbReference type="Proteomes" id="UP000004671">
    <property type="component" value="Chromosome"/>
</dbReference>
<feature type="domain" description="Rubrerythrin diiron-binding" evidence="1">
    <location>
        <begin position="10"/>
        <end position="157"/>
    </location>
</feature>
<dbReference type="SUPFAM" id="SSF47240">
    <property type="entry name" value="Ferritin-like"/>
    <property type="match status" value="1"/>
</dbReference>
<dbReference type="EMBL" id="CP018099">
    <property type="protein sequence ID" value="APF17014.1"/>
    <property type="molecule type" value="Genomic_DNA"/>
</dbReference>
<dbReference type="PANTHER" id="PTHR33531:SF7">
    <property type="entry name" value="HYPOTHETICAL MEMBRANE PROTEIN, CONSERVED"/>
    <property type="match status" value="1"/>
</dbReference>
<name>H1XQM2_CALAY</name>
<dbReference type="InterPro" id="IPR012347">
    <property type="entry name" value="Ferritin-like"/>
</dbReference>
<evidence type="ECO:0000313" key="3">
    <source>
        <dbReference type="EMBL" id="EHO41168.1"/>
    </source>
</evidence>
<dbReference type="InterPro" id="IPR009078">
    <property type="entry name" value="Ferritin-like_SF"/>
</dbReference>
<dbReference type="Gene3D" id="1.20.1260.10">
    <property type="match status" value="1"/>
</dbReference>
<protein>
    <submittedName>
        <fullName evidence="3">Rubrerythrin</fullName>
    </submittedName>
</protein>
<dbReference type="KEGG" id="caby:Cabys_263"/>
<dbReference type="PaxDb" id="880073-Calab_1548"/>
<reference evidence="3 4" key="1">
    <citation type="submission" date="2011-09" db="EMBL/GenBank/DDBJ databases">
        <title>The permanent draft genome of Caldithrix abyssi DSM 13497.</title>
        <authorList>
            <consortium name="US DOE Joint Genome Institute (JGI-PGF)"/>
            <person name="Lucas S."/>
            <person name="Han J."/>
            <person name="Lapidus A."/>
            <person name="Bruce D."/>
            <person name="Goodwin L."/>
            <person name="Pitluck S."/>
            <person name="Peters L."/>
            <person name="Kyrpides N."/>
            <person name="Mavromatis K."/>
            <person name="Ivanova N."/>
            <person name="Mikhailova N."/>
            <person name="Chertkov O."/>
            <person name="Detter J.C."/>
            <person name="Tapia R."/>
            <person name="Han C."/>
            <person name="Land M."/>
            <person name="Hauser L."/>
            <person name="Markowitz V."/>
            <person name="Cheng J.-F."/>
            <person name="Hugenholtz P."/>
            <person name="Woyke T."/>
            <person name="Wu D."/>
            <person name="Spring S."/>
            <person name="Brambilla E."/>
            <person name="Klenk H.-P."/>
            <person name="Eisen J.A."/>
        </authorList>
    </citation>
    <scope>NUCLEOTIDE SEQUENCE [LARGE SCALE GENOMIC DNA]</scope>
    <source>
        <strain evidence="3 4">DSM 13497</strain>
    </source>
</reference>
<dbReference type="InParanoid" id="H1XQM2"/>
<gene>
    <name evidence="2" type="ORF">Cabys_263</name>
    <name evidence="3" type="ORF">Calab_1548</name>
</gene>
<dbReference type="STRING" id="880073.Cabys_263"/>
<dbReference type="CDD" id="cd01045">
    <property type="entry name" value="Ferritin_like_AB"/>
    <property type="match status" value="1"/>
</dbReference>
<evidence type="ECO:0000313" key="5">
    <source>
        <dbReference type="Proteomes" id="UP000183868"/>
    </source>
</evidence>
<proteinExistence type="predicted"/>
<dbReference type="GO" id="GO:0016491">
    <property type="term" value="F:oxidoreductase activity"/>
    <property type="evidence" value="ECO:0007669"/>
    <property type="project" value="InterPro"/>
</dbReference>
<dbReference type="HOGENOM" id="CLU_125830_1_0_0"/>
<dbReference type="GO" id="GO:0046872">
    <property type="term" value="F:metal ion binding"/>
    <property type="evidence" value="ECO:0007669"/>
    <property type="project" value="InterPro"/>
</dbReference>
<accession>H1XQM2</accession>
<dbReference type="Proteomes" id="UP000183868">
    <property type="component" value="Chromosome"/>
</dbReference>